<protein>
    <submittedName>
        <fullName evidence="10">Iron ABC transporter permease</fullName>
    </submittedName>
</protein>
<keyword evidence="11" id="KW-1185">Reference proteome</keyword>
<feature type="domain" description="ABC transmembrane type-1" evidence="9">
    <location>
        <begin position="84"/>
        <end position="289"/>
    </location>
</feature>
<feature type="transmembrane region" description="Helical" evidence="8">
    <location>
        <begin position="12"/>
        <end position="39"/>
    </location>
</feature>
<keyword evidence="7 8" id="KW-0472">Membrane</keyword>
<evidence type="ECO:0000256" key="6">
    <source>
        <dbReference type="ARBA" id="ARBA00022989"/>
    </source>
</evidence>
<evidence type="ECO:0000256" key="3">
    <source>
        <dbReference type="ARBA" id="ARBA00022475"/>
    </source>
</evidence>
<feature type="transmembrane region" description="Helical" evidence="8">
    <location>
        <begin position="220"/>
        <end position="245"/>
    </location>
</feature>
<evidence type="ECO:0000313" key="10">
    <source>
        <dbReference type="EMBL" id="USG67633.1"/>
    </source>
</evidence>
<feature type="transmembrane region" description="Helical" evidence="8">
    <location>
        <begin position="265"/>
        <end position="288"/>
    </location>
</feature>
<feature type="transmembrane region" description="Helical" evidence="8">
    <location>
        <begin position="163"/>
        <end position="185"/>
    </location>
</feature>
<evidence type="ECO:0000256" key="1">
    <source>
        <dbReference type="ARBA" id="ARBA00004429"/>
    </source>
</evidence>
<dbReference type="RefSeq" id="WP_251874732.1">
    <property type="nucleotide sequence ID" value="NZ_CP098755.1"/>
</dbReference>
<evidence type="ECO:0000259" key="9">
    <source>
        <dbReference type="PROSITE" id="PS50928"/>
    </source>
</evidence>
<evidence type="ECO:0000256" key="2">
    <source>
        <dbReference type="ARBA" id="ARBA00022448"/>
    </source>
</evidence>
<evidence type="ECO:0000256" key="7">
    <source>
        <dbReference type="ARBA" id="ARBA00023136"/>
    </source>
</evidence>
<comment type="similarity">
    <text evidence="8">Belongs to the binding-protein-dependent transport system permease family.</text>
</comment>
<comment type="subcellular location">
    <subcellularLocation>
        <location evidence="1">Cell inner membrane</location>
        <topology evidence="1">Multi-pass membrane protein</topology>
    </subcellularLocation>
    <subcellularLocation>
        <location evidence="8">Cell membrane</location>
        <topology evidence="8">Multi-pass membrane protein</topology>
    </subcellularLocation>
</comment>
<gene>
    <name evidence="10" type="ORF">NDK47_10295</name>
</gene>
<feature type="transmembrane region" description="Helical" evidence="8">
    <location>
        <begin position="316"/>
        <end position="340"/>
    </location>
</feature>
<feature type="transmembrane region" description="Helical" evidence="8">
    <location>
        <begin position="90"/>
        <end position="110"/>
    </location>
</feature>
<dbReference type="Gene3D" id="1.10.3720.10">
    <property type="entry name" value="MetI-like"/>
    <property type="match status" value="2"/>
</dbReference>
<dbReference type="Pfam" id="PF00528">
    <property type="entry name" value="BPD_transp_1"/>
    <property type="match status" value="2"/>
</dbReference>
<keyword evidence="5 8" id="KW-0812">Transmembrane</keyword>
<keyword evidence="4" id="KW-0997">Cell inner membrane</keyword>
<evidence type="ECO:0000256" key="8">
    <source>
        <dbReference type="RuleBase" id="RU363032"/>
    </source>
</evidence>
<evidence type="ECO:0000256" key="5">
    <source>
        <dbReference type="ARBA" id="ARBA00022692"/>
    </source>
</evidence>
<keyword evidence="2 8" id="KW-0813">Transport</keyword>
<sequence length="568" mass="62304">MMKRLGQSINGFTVLKWLIYLFFFLFLLVPLFSILLVSFTGQPINIFGSFVSQKTLAKTMEKLSHISLDAYSSLFQGKGYFDALINSLKLSTGVALLVTIVVLPIAYAFARTKMPWKPLFAALCTIPLVVPTFISSYAFMLMFGKTGWVNHIYQALGGQGVLFDIQSMLGIVLVQVFYFFPYALWPMVAAFKISDLTLEEASQNLGAHGWYTFLRVTMPLAMPGIVSSMLLIFTVSFSDFGTPIILAPKDLNLIVVEAYREMAGFFNWAGSAVLTVIMLLVAAFFFWLQRLVVKGKEYGTISGKPTRQKLNDHKGVVSVLTTYSFLVVLVPLLGVGSIFLSSLATTWGRHALPDGYTLSHYLTIFSTSHKNIMNSLLLAGGALILSVIIATFVSYFVVRRNSAGLDFVSSIPLIVPGISLGIALIQTFNTAPLKLTGTALLLIIAYTIRRMPYMIRSTMSSMMAIRKDIEEAAVNLGASNLFAAITVIGPLMVPGIAAGAILVFVTVIKETSISLLLAPTDWAPMSLAVFQNLLRGEYYTASAMAILIVAIVVVLQYLAKKLTKDQLY</sequence>
<feature type="transmembrane region" description="Helical" evidence="8">
    <location>
        <begin position="431"/>
        <end position="448"/>
    </location>
</feature>
<dbReference type="CDD" id="cd06261">
    <property type="entry name" value="TM_PBP2"/>
    <property type="match status" value="2"/>
</dbReference>
<feature type="domain" description="ABC transmembrane type-1" evidence="9">
    <location>
        <begin position="372"/>
        <end position="559"/>
    </location>
</feature>
<dbReference type="PROSITE" id="PS50928">
    <property type="entry name" value="ABC_TM1"/>
    <property type="match status" value="2"/>
</dbReference>
<organism evidence="10 11">
    <name type="scientific">Brevibacillus ruminantium</name>
    <dbReference type="NCBI Taxonomy" id="2950604"/>
    <lineage>
        <taxon>Bacteria</taxon>
        <taxon>Bacillati</taxon>
        <taxon>Bacillota</taxon>
        <taxon>Bacilli</taxon>
        <taxon>Bacillales</taxon>
        <taxon>Paenibacillaceae</taxon>
        <taxon>Brevibacillus</taxon>
    </lineage>
</organism>
<evidence type="ECO:0000313" key="11">
    <source>
        <dbReference type="Proteomes" id="UP001056500"/>
    </source>
</evidence>
<feature type="transmembrane region" description="Helical" evidence="8">
    <location>
        <begin position="495"/>
        <end position="517"/>
    </location>
</feature>
<keyword evidence="6 8" id="KW-1133">Transmembrane helix</keyword>
<feature type="transmembrane region" description="Helical" evidence="8">
    <location>
        <begin position="376"/>
        <end position="398"/>
    </location>
</feature>
<dbReference type="PANTHER" id="PTHR43357:SF3">
    <property type="entry name" value="FE(3+)-TRANSPORT SYSTEM PERMEASE PROTEIN FBPB 2"/>
    <property type="match status" value="1"/>
</dbReference>
<keyword evidence="3" id="KW-1003">Cell membrane</keyword>
<dbReference type="InterPro" id="IPR000515">
    <property type="entry name" value="MetI-like"/>
</dbReference>
<reference evidence="10" key="1">
    <citation type="submission" date="2022-06" db="EMBL/GenBank/DDBJ databases">
        <title>Genome sequencing of Brevibacillus sp. BB3-R1.</title>
        <authorList>
            <person name="Heo J."/>
            <person name="Lee D."/>
            <person name="Won M."/>
            <person name="Han B.-H."/>
            <person name="Hong S.-B."/>
            <person name="Kwon S.-W."/>
        </authorList>
    </citation>
    <scope>NUCLEOTIDE SEQUENCE</scope>
    <source>
        <strain evidence="10">BB3-R1</strain>
    </source>
</reference>
<feature type="transmembrane region" description="Helical" evidence="8">
    <location>
        <begin position="119"/>
        <end position="143"/>
    </location>
</feature>
<evidence type="ECO:0000256" key="4">
    <source>
        <dbReference type="ARBA" id="ARBA00022519"/>
    </source>
</evidence>
<feature type="transmembrane region" description="Helical" evidence="8">
    <location>
        <begin position="405"/>
        <end position="425"/>
    </location>
</feature>
<dbReference type="Proteomes" id="UP001056500">
    <property type="component" value="Chromosome"/>
</dbReference>
<dbReference type="PANTHER" id="PTHR43357">
    <property type="entry name" value="INNER MEMBRANE ABC TRANSPORTER PERMEASE PROTEIN YDCV"/>
    <property type="match status" value="1"/>
</dbReference>
<dbReference type="EMBL" id="CP098755">
    <property type="protein sequence ID" value="USG67633.1"/>
    <property type="molecule type" value="Genomic_DNA"/>
</dbReference>
<proteinExistence type="inferred from homology"/>
<feature type="transmembrane region" description="Helical" evidence="8">
    <location>
        <begin position="538"/>
        <end position="559"/>
    </location>
</feature>
<accession>A0ABY4WKE0</accession>
<dbReference type="InterPro" id="IPR035906">
    <property type="entry name" value="MetI-like_sf"/>
</dbReference>
<name>A0ABY4WKE0_9BACL</name>
<dbReference type="SUPFAM" id="SSF161098">
    <property type="entry name" value="MetI-like"/>
    <property type="match status" value="2"/>
</dbReference>